<gene>
    <name evidence="3" type="ORF">VHEMI02850</name>
</gene>
<proteinExistence type="predicted"/>
<protein>
    <recommendedName>
        <fullName evidence="5">Thioesterase family protein</fullName>
    </recommendedName>
</protein>
<dbReference type="InterPro" id="IPR029069">
    <property type="entry name" value="HotDog_dom_sf"/>
</dbReference>
<dbReference type="Gene3D" id="2.40.160.210">
    <property type="entry name" value="Acyl-CoA thioesterase, double hotdog domain"/>
    <property type="match status" value="2"/>
</dbReference>
<dbReference type="InterPro" id="IPR049450">
    <property type="entry name" value="ACOT8-like_C"/>
</dbReference>
<name>A0A0A1T945_9HYPO</name>
<dbReference type="OrthoDB" id="2532955at2759"/>
<evidence type="ECO:0000259" key="1">
    <source>
        <dbReference type="Pfam" id="PF13622"/>
    </source>
</evidence>
<sequence>MSPPNKSFAECIHLEKLDANTYKAELDGSFAIGAVPNGGYSASCVLAAARAHLTERGQTDTLNVHYEFVTAVGVGPAIITVEEVKIGRTLSTLHVTLWQGKGMLKEAPWITRSETKRCILAYATQTNFKTLGGYSIETGFKQLDQQTRPAKPDLEALLRDGKVNLWRESLPPAGSVARSNDFWRMFVPSEGPFSPGVLDVWMCTRSGEPIKQEMMPFVVDSVPYDMTTFTVTPEMYAAHRNKDIARNSAAKRDELEERKKERAGFWFPTVVLDLENKATLPAEGVRWVNMRLTIKLMENGRFDMNVMMRDEQGAIIAASNQVALIISMERNLRNGKKKASL</sequence>
<evidence type="ECO:0008006" key="5">
    <source>
        <dbReference type="Google" id="ProtNLM"/>
    </source>
</evidence>
<reference evidence="3 4" key="1">
    <citation type="journal article" date="2015" name="Genome Announc.">
        <title>Draft Genome Sequence and Gene Annotation of the Entomopathogenic Fungus Verticillium hemipterigenum.</title>
        <authorList>
            <person name="Horn F."/>
            <person name="Habel A."/>
            <person name="Scharf D.H."/>
            <person name="Dworschak J."/>
            <person name="Brakhage A.A."/>
            <person name="Guthke R."/>
            <person name="Hertweck C."/>
            <person name="Linde J."/>
        </authorList>
    </citation>
    <scope>NUCLEOTIDE SEQUENCE [LARGE SCALE GENOMIC DNA]</scope>
</reference>
<dbReference type="EMBL" id="CDHN01000001">
    <property type="protein sequence ID" value="CEJ82802.1"/>
    <property type="molecule type" value="Genomic_DNA"/>
</dbReference>
<dbReference type="InterPro" id="IPR052389">
    <property type="entry name" value="Sec_Metab_Biosynth-Assoc"/>
</dbReference>
<evidence type="ECO:0000313" key="4">
    <source>
        <dbReference type="Proteomes" id="UP000039046"/>
    </source>
</evidence>
<dbReference type="Proteomes" id="UP000039046">
    <property type="component" value="Unassembled WGS sequence"/>
</dbReference>
<feature type="domain" description="Acyl-CoA thioesterase-like C-terminal" evidence="2">
    <location>
        <begin position="182"/>
        <end position="325"/>
    </location>
</feature>
<dbReference type="PANTHER" id="PTHR38110:SF1">
    <property type="entry name" value="THIOESTERASE DOMAIN-CONTAINING PROTEIN"/>
    <property type="match status" value="1"/>
</dbReference>
<accession>A0A0A1T945</accession>
<dbReference type="AlphaFoldDB" id="A0A0A1T945"/>
<dbReference type="SUPFAM" id="SSF54637">
    <property type="entry name" value="Thioesterase/thiol ester dehydrase-isomerase"/>
    <property type="match status" value="1"/>
</dbReference>
<keyword evidence="4" id="KW-1185">Reference proteome</keyword>
<evidence type="ECO:0000313" key="3">
    <source>
        <dbReference type="EMBL" id="CEJ82802.1"/>
    </source>
</evidence>
<dbReference type="PANTHER" id="PTHR38110">
    <property type="entry name" value="CHROMOSOME 23, WHOLE GENOME SHOTGUN SEQUENCE"/>
    <property type="match status" value="1"/>
</dbReference>
<evidence type="ECO:0000259" key="2">
    <source>
        <dbReference type="Pfam" id="PF20789"/>
    </source>
</evidence>
<dbReference type="Pfam" id="PF13622">
    <property type="entry name" value="4HBT_3"/>
    <property type="match status" value="1"/>
</dbReference>
<dbReference type="InterPro" id="IPR042171">
    <property type="entry name" value="Acyl-CoA_hotdog"/>
</dbReference>
<dbReference type="InterPro" id="IPR049449">
    <property type="entry name" value="TesB_ACOT8-like_N"/>
</dbReference>
<dbReference type="STRING" id="1531966.A0A0A1T945"/>
<dbReference type="Pfam" id="PF20789">
    <property type="entry name" value="4HBT_3C"/>
    <property type="match status" value="1"/>
</dbReference>
<feature type="domain" description="Acyl-CoA thioesterase-like N-terminal HotDog" evidence="1">
    <location>
        <begin position="28"/>
        <end position="108"/>
    </location>
</feature>
<dbReference type="HOGENOM" id="CLU_050730_0_0_1"/>
<organism evidence="3 4">
    <name type="scientific">[Torrubiella] hemipterigena</name>
    <dbReference type="NCBI Taxonomy" id="1531966"/>
    <lineage>
        <taxon>Eukaryota</taxon>
        <taxon>Fungi</taxon>
        <taxon>Dikarya</taxon>
        <taxon>Ascomycota</taxon>
        <taxon>Pezizomycotina</taxon>
        <taxon>Sordariomycetes</taxon>
        <taxon>Hypocreomycetidae</taxon>
        <taxon>Hypocreales</taxon>
        <taxon>Clavicipitaceae</taxon>
        <taxon>Clavicipitaceae incertae sedis</taxon>
        <taxon>'Torrubiella' clade</taxon>
    </lineage>
</organism>